<name>A0A3E0HER8_9PSEU</name>
<evidence type="ECO:0000313" key="2">
    <source>
        <dbReference type="Proteomes" id="UP000256269"/>
    </source>
</evidence>
<dbReference type="Proteomes" id="UP000256269">
    <property type="component" value="Unassembled WGS sequence"/>
</dbReference>
<evidence type="ECO:0000313" key="1">
    <source>
        <dbReference type="EMBL" id="REH43764.1"/>
    </source>
</evidence>
<reference evidence="1 2" key="1">
    <citation type="submission" date="2018-08" db="EMBL/GenBank/DDBJ databases">
        <title>Genomic Encyclopedia of Archaeal and Bacterial Type Strains, Phase II (KMG-II): from individual species to whole genera.</title>
        <authorList>
            <person name="Goeker M."/>
        </authorList>
    </citation>
    <scope>NUCLEOTIDE SEQUENCE [LARGE SCALE GENOMIC DNA]</scope>
    <source>
        <strain evidence="1 2">DSM 45791</strain>
    </source>
</reference>
<comment type="caution">
    <text evidence="1">The sequence shown here is derived from an EMBL/GenBank/DDBJ whole genome shotgun (WGS) entry which is preliminary data.</text>
</comment>
<organism evidence="1 2">
    <name type="scientific">Kutzneria buriramensis</name>
    <dbReference type="NCBI Taxonomy" id="1045776"/>
    <lineage>
        <taxon>Bacteria</taxon>
        <taxon>Bacillati</taxon>
        <taxon>Actinomycetota</taxon>
        <taxon>Actinomycetes</taxon>
        <taxon>Pseudonocardiales</taxon>
        <taxon>Pseudonocardiaceae</taxon>
        <taxon>Kutzneria</taxon>
    </lineage>
</organism>
<protein>
    <submittedName>
        <fullName evidence="1">Uncharacterized protein</fullName>
    </submittedName>
</protein>
<gene>
    <name evidence="1" type="ORF">BCF44_109307</name>
</gene>
<sequence>MAKDEKIDRRGRESAVNSAVGGLLSWVAGKDSVKRGTSPADGAAGELLSWITGKGGKKDKRVR</sequence>
<keyword evidence="2" id="KW-1185">Reference proteome</keyword>
<dbReference type="OrthoDB" id="9975159at2"/>
<dbReference type="AlphaFoldDB" id="A0A3E0HER8"/>
<accession>A0A3E0HER8</accession>
<proteinExistence type="predicted"/>
<dbReference type="RefSeq" id="WP_116177189.1">
    <property type="nucleotide sequence ID" value="NZ_CP144375.1"/>
</dbReference>
<dbReference type="EMBL" id="QUNO01000009">
    <property type="protein sequence ID" value="REH43764.1"/>
    <property type="molecule type" value="Genomic_DNA"/>
</dbReference>